<comment type="caution">
    <text evidence="6">The sequence shown here is derived from an EMBL/GenBank/DDBJ whole genome shotgun (WGS) entry which is preliminary data.</text>
</comment>
<dbReference type="InterPro" id="IPR013384">
    <property type="entry name" value="Flagell_FlgL"/>
</dbReference>
<dbReference type="Pfam" id="PF00669">
    <property type="entry name" value="Flagellin_N"/>
    <property type="match status" value="1"/>
</dbReference>
<keyword evidence="4" id="KW-0975">Bacterial flagellum</keyword>
<comment type="subcellular location">
    <subcellularLocation>
        <location evidence="1">Bacterial flagellum</location>
    </subcellularLocation>
    <subcellularLocation>
        <location evidence="2">Secreted</location>
    </subcellularLocation>
</comment>
<dbReference type="SUPFAM" id="SSF64518">
    <property type="entry name" value="Phase 1 flagellin"/>
    <property type="match status" value="1"/>
</dbReference>
<dbReference type="InterPro" id="IPR001029">
    <property type="entry name" value="Flagellin_N"/>
</dbReference>
<dbReference type="PANTHER" id="PTHR42792">
    <property type="entry name" value="FLAGELLIN"/>
    <property type="match status" value="1"/>
</dbReference>
<name>A0ABU5IDS5_9BURK</name>
<protein>
    <submittedName>
        <fullName evidence="6">Flagellar hook-associated protein FlgL</fullName>
    </submittedName>
</protein>
<feature type="domain" description="Flagellin N-terminal" evidence="5">
    <location>
        <begin position="15"/>
        <end position="139"/>
    </location>
</feature>
<evidence type="ECO:0000256" key="2">
    <source>
        <dbReference type="ARBA" id="ARBA00004613"/>
    </source>
</evidence>
<dbReference type="Proteomes" id="UP001293718">
    <property type="component" value="Unassembled WGS sequence"/>
</dbReference>
<sequence>MRITNTATFARSVAALQDRHSELADLQDHLNAQKRVLRASDDPVAAARAERAQAQIARSDAQQRAVDASRNAMSQTESTLSDAIDLMQDARETLVQAGNGALGDSERANIGNKLQGLRDQLLALANREDGAGNYFFGGQGSSAPPFVNGPAGVAFRGTAGTQTGADGGEGLALTVDGQGAWLQAPDGNGLFKASNTNSTTAWSDGGHVTNPAAFFAATSPPAVADPSALRYEVKFSGTAGDMSYTVLKNGEAMDAPKPWTGTSTSGGRAVEFDGMSFAIGGAPADGNVFEVRLSQPKQSVFDTLDRAIAALKTPNRGSAQVQQTVQEGMAGLDGSLTALGSLRSRAGESLNHADAAEERNASLKLQGQEARSQAVDLDPYQALSEFQLKNTGYEAALKTYSMVQRLSIFNYIGG</sequence>
<dbReference type="InterPro" id="IPR001492">
    <property type="entry name" value="Flagellin"/>
</dbReference>
<dbReference type="NCBIfam" id="TIGR02550">
    <property type="entry name" value="flagell_flgL"/>
    <property type="match status" value="1"/>
</dbReference>
<evidence type="ECO:0000256" key="3">
    <source>
        <dbReference type="ARBA" id="ARBA00005709"/>
    </source>
</evidence>
<evidence type="ECO:0000313" key="7">
    <source>
        <dbReference type="Proteomes" id="UP001293718"/>
    </source>
</evidence>
<proteinExistence type="inferred from homology"/>
<dbReference type="Gene3D" id="1.20.1330.10">
    <property type="entry name" value="f41 fragment of flagellin, N-terminal domain"/>
    <property type="match status" value="2"/>
</dbReference>
<dbReference type="RefSeq" id="WP_066332603.1">
    <property type="nucleotide sequence ID" value="NZ_JAXOJX010000016.1"/>
</dbReference>
<comment type="similarity">
    <text evidence="3">Belongs to the bacterial flagellin family.</text>
</comment>
<keyword evidence="7" id="KW-1185">Reference proteome</keyword>
<accession>A0ABU5IDS5</accession>
<reference evidence="6 7" key="1">
    <citation type="submission" date="2023-11" db="EMBL/GenBank/DDBJ databases">
        <title>Draft genome of Azohydromonas lata strain H1 (DSM1123), a polyhydroxyalkanoate producer.</title>
        <authorList>
            <person name="Traversa D."/>
            <person name="D'Addabbo P."/>
            <person name="Pazzani C."/>
            <person name="Manzari C."/>
            <person name="Chiara M."/>
            <person name="Scrascia M."/>
        </authorList>
    </citation>
    <scope>NUCLEOTIDE SEQUENCE [LARGE SCALE GENOMIC DNA]</scope>
    <source>
        <strain evidence="6 7">H1</strain>
    </source>
</reference>
<evidence type="ECO:0000256" key="4">
    <source>
        <dbReference type="ARBA" id="ARBA00023143"/>
    </source>
</evidence>
<evidence type="ECO:0000313" key="6">
    <source>
        <dbReference type="EMBL" id="MDZ5457270.1"/>
    </source>
</evidence>
<keyword evidence="6" id="KW-0969">Cilium</keyword>
<organism evidence="6 7">
    <name type="scientific">Azohydromonas lata</name>
    <dbReference type="NCBI Taxonomy" id="45677"/>
    <lineage>
        <taxon>Bacteria</taxon>
        <taxon>Pseudomonadati</taxon>
        <taxon>Pseudomonadota</taxon>
        <taxon>Betaproteobacteria</taxon>
        <taxon>Burkholderiales</taxon>
        <taxon>Sphaerotilaceae</taxon>
        <taxon>Azohydromonas</taxon>
    </lineage>
</organism>
<evidence type="ECO:0000259" key="5">
    <source>
        <dbReference type="Pfam" id="PF00669"/>
    </source>
</evidence>
<evidence type="ECO:0000256" key="1">
    <source>
        <dbReference type="ARBA" id="ARBA00004365"/>
    </source>
</evidence>
<dbReference type="PANTHER" id="PTHR42792:SF1">
    <property type="entry name" value="FLAGELLAR HOOK-ASSOCIATED PROTEIN 3"/>
    <property type="match status" value="1"/>
</dbReference>
<keyword evidence="6" id="KW-0966">Cell projection</keyword>
<gene>
    <name evidence="6" type="primary">flgL</name>
    <name evidence="6" type="ORF">SM757_11880</name>
</gene>
<dbReference type="EMBL" id="JAXOJX010000016">
    <property type="protein sequence ID" value="MDZ5457270.1"/>
    <property type="molecule type" value="Genomic_DNA"/>
</dbReference>
<keyword evidence="6" id="KW-0282">Flagellum</keyword>